<sequence length="154" mass="16780">MLTGIGVLLIGIACLVIAVFIAHVLNNLAGVLRGVEKTVNQLPDQMNSIFSETSGLIKESNHTLADINDKMKQLSPLFYIVSDVGNVTRKFSSSLVNVTDTLKTKTGDTKDVANKNNAGGLYGTFALGYYWLQKKRQQKKNQHEGAPVNGEDNK</sequence>
<evidence type="ECO:0000256" key="1">
    <source>
        <dbReference type="SAM" id="Phobius"/>
    </source>
</evidence>
<keyword evidence="1" id="KW-1133">Transmembrane helix</keyword>
<dbReference type="Pfam" id="PF06103">
    <property type="entry name" value="DUF948"/>
    <property type="match status" value="1"/>
</dbReference>
<dbReference type="PANTHER" id="PTHR40070:SF1">
    <property type="entry name" value="UPF0478 PROTEIN YTXG"/>
    <property type="match status" value="1"/>
</dbReference>
<reference evidence="2 3" key="1">
    <citation type="submission" date="2014-03" db="EMBL/GenBank/DDBJ databases">
        <authorList>
            <person name="Urmite Genomes U."/>
        </authorList>
    </citation>
    <scope>NUCLEOTIDE SEQUENCE [LARGE SCALE GENOMIC DNA]</scope>
    <source>
        <strain evidence="2 3">Vm-5</strain>
    </source>
</reference>
<dbReference type="STRING" id="1462526.BN990_03724"/>
<evidence type="ECO:0000313" key="3">
    <source>
        <dbReference type="Proteomes" id="UP000028875"/>
    </source>
</evidence>
<keyword evidence="3" id="KW-1185">Reference proteome</keyword>
<proteinExistence type="predicted"/>
<gene>
    <name evidence="2" type="ORF">BN990_03724</name>
</gene>
<evidence type="ECO:0000313" key="2">
    <source>
        <dbReference type="EMBL" id="CDQ41355.1"/>
    </source>
</evidence>
<dbReference type="EMBL" id="CCDP010000002">
    <property type="protein sequence ID" value="CDQ41355.1"/>
    <property type="molecule type" value="Genomic_DNA"/>
</dbReference>
<organism evidence="2 3">
    <name type="scientific">Virgibacillus massiliensis</name>
    <dbReference type="NCBI Taxonomy" id="1462526"/>
    <lineage>
        <taxon>Bacteria</taxon>
        <taxon>Bacillati</taxon>
        <taxon>Bacillota</taxon>
        <taxon>Bacilli</taxon>
        <taxon>Bacillales</taxon>
        <taxon>Bacillaceae</taxon>
        <taxon>Virgibacillus</taxon>
    </lineage>
</organism>
<dbReference type="Proteomes" id="UP000028875">
    <property type="component" value="Unassembled WGS sequence"/>
</dbReference>
<keyword evidence="1" id="KW-0472">Membrane</keyword>
<dbReference type="eggNOG" id="COG4768">
    <property type="taxonomic scope" value="Bacteria"/>
</dbReference>
<dbReference type="InterPro" id="IPR009293">
    <property type="entry name" value="UPF0478"/>
</dbReference>
<name>A0A024QGN4_9BACI</name>
<accession>A0A024QGN4</accession>
<dbReference type="AlphaFoldDB" id="A0A024QGN4"/>
<comment type="caution">
    <text evidence="2">The sequence shown here is derived from an EMBL/GenBank/DDBJ whole genome shotgun (WGS) entry which is preliminary data.</text>
</comment>
<keyword evidence="1" id="KW-0812">Transmembrane</keyword>
<protein>
    <recommendedName>
        <fullName evidence="4">DUF948 domain-containing protein</fullName>
    </recommendedName>
</protein>
<dbReference type="PANTHER" id="PTHR40070">
    <property type="entry name" value="UPF0478 PROTEIN YTXG"/>
    <property type="match status" value="1"/>
</dbReference>
<dbReference type="RefSeq" id="WP_021292649.1">
    <property type="nucleotide sequence ID" value="NZ_BNER01000013.1"/>
</dbReference>
<reference evidence="3" key="2">
    <citation type="submission" date="2014-05" db="EMBL/GenBank/DDBJ databases">
        <title>Draft genome sequence of Virgibacillus massiliensis Vm-5.</title>
        <authorList>
            <person name="Khelaifia S."/>
            <person name="Croce O."/>
            <person name="Lagier J.C."/>
            <person name="Raoult D."/>
        </authorList>
    </citation>
    <scope>NUCLEOTIDE SEQUENCE [LARGE SCALE GENOMIC DNA]</scope>
    <source>
        <strain evidence="3">Vm-5</strain>
    </source>
</reference>
<feature type="transmembrane region" description="Helical" evidence="1">
    <location>
        <begin position="6"/>
        <end position="25"/>
    </location>
</feature>
<evidence type="ECO:0008006" key="4">
    <source>
        <dbReference type="Google" id="ProtNLM"/>
    </source>
</evidence>